<dbReference type="PANTHER" id="PTHR24243:SF233">
    <property type="entry name" value="THYROTROPIN-RELEASING HORMONE RECEPTOR"/>
    <property type="match status" value="1"/>
</dbReference>
<feature type="compositionally biased region" description="Polar residues" evidence="9">
    <location>
        <begin position="40"/>
        <end position="68"/>
    </location>
</feature>
<feature type="domain" description="G-protein coupled receptors family 1 profile" evidence="12">
    <location>
        <begin position="111"/>
        <end position="374"/>
    </location>
</feature>
<name>A0AAD9MPU9_9ANNE</name>
<feature type="signal peptide" evidence="11">
    <location>
        <begin position="1"/>
        <end position="33"/>
    </location>
</feature>
<evidence type="ECO:0000259" key="12">
    <source>
        <dbReference type="PROSITE" id="PS50262"/>
    </source>
</evidence>
<dbReference type="Gene3D" id="1.20.1070.10">
    <property type="entry name" value="Rhodopsin 7-helix transmembrane proteins"/>
    <property type="match status" value="1"/>
</dbReference>
<comment type="similarity">
    <text evidence="8">Belongs to the G-protein coupled receptor 1 family.</text>
</comment>
<feature type="transmembrane region" description="Helical" evidence="10">
    <location>
        <begin position="99"/>
        <end position="120"/>
    </location>
</feature>
<dbReference type="PROSITE" id="PS50262">
    <property type="entry name" value="G_PROTEIN_RECEP_F1_2"/>
    <property type="match status" value="1"/>
</dbReference>
<keyword evidence="7 8" id="KW-0807">Transducer</keyword>
<evidence type="ECO:0000256" key="9">
    <source>
        <dbReference type="SAM" id="MobiDB-lite"/>
    </source>
</evidence>
<evidence type="ECO:0000256" key="1">
    <source>
        <dbReference type="ARBA" id="ARBA00004141"/>
    </source>
</evidence>
<feature type="transmembrane region" description="Helical" evidence="10">
    <location>
        <begin position="183"/>
        <end position="203"/>
    </location>
</feature>
<feature type="compositionally biased region" description="Low complexity" evidence="9">
    <location>
        <begin position="69"/>
        <end position="83"/>
    </location>
</feature>
<protein>
    <recommendedName>
        <fullName evidence="12">G-protein coupled receptors family 1 profile domain-containing protein</fullName>
    </recommendedName>
</protein>
<evidence type="ECO:0000256" key="3">
    <source>
        <dbReference type="ARBA" id="ARBA00022989"/>
    </source>
</evidence>
<evidence type="ECO:0000256" key="4">
    <source>
        <dbReference type="ARBA" id="ARBA00023040"/>
    </source>
</evidence>
<evidence type="ECO:0000256" key="10">
    <source>
        <dbReference type="SAM" id="Phobius"/>
    </source>
</evidence>
<reference evidence="13" key="1">
    <citation type="journal article" date="2023" name="Mol. Biol. Evol.">
        <title>Third-Generation Sequencing Reveals the Adaptive Role of the Epigenome in Three Deep-Sea Polychaetes.</title>
        <authorList>
            <person name="Perez M."/>
            <person name="Aroh O."/>
            <person name="Sun Y."/>
            <person name="Lan Y."/>
            <person name="Juniper S.K."/>
            <person name="Young C.R."/>
            <person name="Angers B."/>
            <person name="Qian P.Y."/>
        </authorList>
    </citation>
    <scope>NUCLEOTIDE SEQUENCE</scope>
    <source>
        <strain evidence="13">P08H-3</strain>
    </source>
</reference>
<feature type="transmembrane region" description="Helical" evidence="10">
    <location>
        <begin position="256"/>
        <end position="283"/>
    </location>
</feature>
<keyword evidence="5 10" id="KW-0472">Membrane</keyword>
<keyword evidence="2 8" id="KW-0812">Transmembrane</keyword>
<organism evidence="13 14">
    <name type="scientific">Paralvinella palmiformis</name>
    <dbReference type="NCBI Taxonomy" id="53620"/>
    <lineage>
        <taxon>Eukaryota</taxon>
        <taxon>Metazoa</taxon>
        <taxon>Spiralia</taxon>
        <taxon>Lophotrochozoa</taxon>
        <taxon>Annelida</taxon>
        <taxon>Polychaeta</taxon>
        <taxon>Sedentaria</taxon>
        <taxon>Canalipalpata</taxon>
        <taxon>Terebellida</taxon>
        <taxon>Terebelliformia</taxon>
        <taxon>Alvinellidae</taxon>
        <taxon>Paralvinella</taxon>
    </lineage>
</organism>
<dbReference type="GO" id="GO:0005886">
    <property type="term" value="C:plasma membrane"/>
    <property type="evidence" value="ECO:0007669"/>
    <property type="project" value="TreeGrafter"/>
</dbReference>
<dbReference type="GO" id="GO:0004930">
    <property type="term" value="F:G protein-coupled receptor activity"/>
    <property type="evidence" value="ECO:0007669"/>
    <property type="project" value="UniProtKB-KW"/>
</dbReference>
<comment type="subcellular location">
    <subcellularLocation>
        <location evidence="1">Membrane</location>
        <topology evidence="1">Multi-pass membrane protein</topology>
    </subcellularLocation>
</comment>
<comment type="caution">
    <text evidence="13">The sequence shown here is derived from an EMBL/GenBank/DDBJ whole genome shotgun (WGS) entry which is preliminary data.</text>
</comment>
<evidence type="ECO:0000313" key="14">
    <source>
        <dbReference type="Proteomes" id="UP001208570"/>
    </source>
</evidence>
<dbReference type="EMBL" id="JAODUP010001086">
    <property type="protein sequence ID" value="KAK2141532.1"/>
    <property type="molecule type" value="Genomic_DNA"/>
</dbReference>
<dbReference type="InterPro" id="IPR017452">
    <property type="entry name" value="GPCR_Rhodpsn_7TM"/>
</dbReference>
<feature type="chain" id="PRO_5042075429" description="G-protein coupled receptors family 1 profile domain-containing protein" evidence="11">
    <location>
        <begin position="34"/>
        <end position="435"/>
    </location>
</feature>
<gene>
    <name evidence="13" type="ORF">LSH36_1086g00017</name>
</gene>
<dbReference type="PANTHER" id="PTHR24243">
    <property type="entry name" value="G-PROTEIN COUPLED RECEPTOR"/>
    <property type="match status" value="1"/>
</dbReference>
<evidence type="ECO:0000256" key="6">
    <source>
        <dbReference type="ARBA" id="ARBA00023170"/>
    </source>
</evidence>
<feature type="transmembrane region" description="Helical" evidence="10">
    <location>
        <begin position="215"/>
        <end position="236"/>
    </location>
</feature>
<dbReference type="PRINTS" id="PR00237">
    <property type="entry name" value="GPCRRHODOPSN"/>
</dbReference>
<dbReference type="InterPro" id="IPR000276">
    <property type="entry name" value="GPCR_Rhodpsn"/>
</dbReference>
<feature type="transmembrane region" description="Helical" evidence="10">
    <location>
        <begin position="126"/>
        <end position="145"/>
    </location>
</feature>
<keyword evidence="4 8" id="KW-0297">G-protein coupled receptor</keyword>
<dbReference type="Pfam" id="PF00001">
    <property type="entry name" value="7tm_1"/>
    <property type="match status" value="1"/>
</dbReference>
<dbReference type="Proteomes" id="UP001208570">
    <property type="component" value="Unassembled WGS sequence"/>
</dbReference>
<keyword evidence="11" id="KW-0732">Signal</keyword>
<evidence type="ECO:0000256" key="5">
    <source>
        <dbReference type="ARBA" id="ARBA00023136"/>
    </source>
</evidence>
<dbReference type="PROSITE" id="PS00237">
    <property type="entry name" value="G_PROTEIN_RECEP_F1_1"/>
    <property type="match status" value="1"/>
</dbReference>
<evidence type="ECO:0000313" key="13">
    <source>
        <dbReference type="EMBL" id="KAK2141532.1"/>
    </source>
</evidence>
<evidence type="ECO:0000256" key="11">
    <source>
        <dbReference type="SAM" id="SignalP"/>
    </source>
</evidence>
<evidence type="ECO:0000256" key="8">
    <source>
        <dbReference type="RuleBase" id="RU000688"/>
    </source>
</evidence>
<keyword evidence="3 10" id="KW-1133">Transmembrane helix</keyword>
<dbReference type="SUPFAM" id="SSF81321">
    <property type="entry name" value="Family A G protein-coupled receptor-like"/>
    <property type="match status" value="1"/>
</dbReference>
<keyword evidence="6 8" id="KW-0675">Receptor</keyword>
<feature type="transmembrane region" description="Helical" evidence="10">
    <location>
        <begin position="318"/>
        <end position="339"/>
    </location>
</feature>
<feature type="region of interest" description="Disordered" evidence="9">
    <location>
        <begin position="33"/>
        <end position="83"/>
    </location>
</feature>
<evidence type="ECO:0000256" key="2">
    <source>
        <dbReference type="ARBA" id="ARBA00022692"/>
    </source>
</evidence>
<keyword evidence="14" id="KW-1185">Reference proteome</keyword>
<sequence>MAWDSLHGTKAVQRTKTLLVIVLLGGTITGSNAAEDDSEQLSTAEDPMTTTLSISDQTTIDQSNVTRITDNNTESDSSSTNNSVSRMMTVERLQMVKRVVVPTFLLVGLFGNTMTIIAMGHSLFRVTPIAIILVALSLSDSALLLMVPFDKLFVQKYLGFDVRVLHWFGCKTFFWFWRTAKMTSSWFVVLISLERFVVIIRPLKARTMVTKRTAVYGILLVCALSAVYNVGLARISDVIRNGRCEPGIPNIPAHRIIVRGLLFGALCLYTFIPIALVLFINIFPMFVLRRQLADKTAPPGDEEVNDVGGDTPDRLSSMLYGVIVIFSILMFPVAILHVIPEAHPSETSSMPLAIFRLSAETMEELNYSVHFYVYTICSCLFRERLRSLFGFSCCLARASRPLITIQRVDDPKQYKEVTAKVMESPIKEDPEEGGG</sequence>
<proteinExistence type="inferred from homology"/>
<dbReference type="AlphaFoldDB" id="A0AAD9MPU9"/>
<accession>A0AAD9MPU9</accession>
<evidence type="ECO:0000256" key="7">
    <source>
        <dbReference type="ARBA" id="ARBA00023224"/>
    </source>
</evidence>